<dbReference type="InterPro" id="IPR010982">
    <property type="entry name" value="Lambda_DNA-bd_dom_sf"/>
</dbReference>
<dbReference type="SMART" id="SM00530">
    <property type="entry name" value="HTH_XRE"/>
    <property type="match status" value="1"/>
</dbReference>
<dbReference type="GO" id="GO:0003677">
    <property type="term" value="F:DNA binding"/>
    <property type="evidence" value="ECO:0007669"/>
    <property type="project" value="UniProtKB-KW"/>
</dbReference>
<sequence length="165" mass="18351">MKTLGTKISEYRKMKGMTQDELAEKLNVSGQAVSKWENDLSIPDLPLLIELAKFFHVTLDELVLPEEKIQPVLLPAGERKDINQMFLRMTVDSVKGDRVRMNLPMSLVKAAAEIGLDISKVSGNGTHGFENIDLSAIIQLVENGMIGRLMEVDSAEGDHVEIYVE</sequence>
<proteinExistence type="predicted"/>
<keyword evidence="4" id="KW-1185">Reference proteome</keyword>
<evidence type="ECO:0000256" key="1">
    <source>
        <dbReference type="ARBA" id="ARBA00023125"/>
    </source>
</evidence>
<dbReference type="Pfam" id="PF01381">
    <property type="entry name" value="HTH_3"/>
    <property type="match status" value="1"/>
</dbReference>
<dbReference type="SUPFAM" id="SSF47413">
    <property type="entry name" value="lambda repressor-like DNA-binding domains"/>
    <property type="match status" value="1"/>
</dbReference>
<dbReference type="Gene3D" id="1.10.260.40">
    <property type="entry name" value="lambda repressor-like DNA-binding domains"/>
    <property type="match status" value="1"/>
</dbReference>
<comment type="caution">
    <text evidence="3">The sequence shown here is derived from an EMBL/GenBank/DDBJ whole genome shotgun (WGS) entry which is preliminary data.</text>
</comment>
<keyword evidence="1 3" id="KW-0238">DNA-binding</keyword>
<accession>A0A318KVD0</accession>
<reference evidence="3 4" key="1">
    <citation type="submission" date="2018-05" db="EMBL/GenBank/DDBJ databases">
        <title>Genomic Encyclopedia of Type Strains, Phase IV (KMG-IV): sequencing the most valuable type-strain genomes for metagenomic binning, comparative biology and taxonomic classification.</title>
        <authorList>
            <person name="Goeker M."/>
        </authorList>
    </citation>
    <scope>NUCLEOTIDE SEQUENCE [LARGE SCALE GENOMIC DNA]</scope>
    <source>
        <strain evidence="3 4">JC118</strain>
    </source>
</reference>
<protein>
    <submittedName>
        <fullName evidence="3">DNA-binding XRE family transcriptional regulator</fullName>
    </submittedName>
</protein>
<dbReference type="Proteomes" id="UP000247612">
    <property type="component" value="Unassembled WGS sequence"/>
</dbReference>
<dbReference type="STRING" id="1034346.GCA_000313565_00681"/>
<feature type="domain" description="HTH cro/C1-type" evidence="2">
    <location>
        <begin position="8"/>
        <end position="62"/>
    </location>
</feature>
<dbReference type="EMBL" id="QJKH01000005">
    <property type="protein sequence ID" value="PXX79616.1"/>
    <property type="molecule type" value="Genomic_DNA"/>
</dbReference>
<dbReference type="PANTHER" id="PTHR46558">
    <property type="entry name" value="TRACRIPTIONAL REGULATORY PROTEIN-RELATED-RELATED"/>
    <property type="match status" value="1"/>
</dbReference>
<evidence type="ECO:0000259" key="2">
    <source>
        <dbReference type="PROSITE" id="PS50943"/>
    </source>
</evidence>
<dbReference type="PANTHER" id="PTHR46558:SF4">
    <property type="entry name" value="DNA-BIDING PHAGE PROTEIN"/>
    <property type="match status" value="1"/>
</dbReference>
<evidence type="ECO:0000313" key="3">
    <source>
        <dbReference type="EMBL" id="PXX79616.1"/>
    </source>
</evidence>
<dbReference type="AlphaFoldDB" id="A0A318KVD0"/>
<evidence type="ECO:0000313" key="4">
    <source>
        <dbReference type="Proteomes" id="UP000247612"/>
    </source>
</evidence>
<dbReference type="CDD" id="cd00093">
    <property type="entry name" value="HTH_XRE"/>
    <property type="match status" value="1"/>
</dbReference>
<dbReference type="InterPro" id="IPR001387">
    <property type="entry name" value="Cro/C1-type_HTH"/>
</dbReference>
<name>A0A318KVD0_9FIRM</name>
<dbReference type="RefSeq" id="WP_022936987.1">
    <property type="nucleotide sequence ID" value="NZ_CABKRQ010000002.1"/>
</dbReference>
<dbReference type="OrthoDB" id="9801008at2"/>
<dbReference type="PROSITE" id="PS50943">
    <property type="entry name" value="HTH_CROC1"/>
    <property type="match status" value="1"/>
</dbReference>
<gene>
    <name evidence="3" type="ORF">DES51_10588</name>
</gene>
<organism evidence="3 4">
    <name type="scientific">Dielma fastidiosa</name>
    <dbReference type="NCBI Taxonomy" id="1034346"/>
    <lineage>
        <taxon>Bacteria</taxon>
        <taxon>Bacillati</taxon>
        <taxon>Bacillota</taxon>
        <taxon>Erysipelotrichia</taxon>
        <taxon>Erysipelotrichales</taxon>
        <taxon>Erysipelotrichaceae</taxon>
        <taxon>Dielma</taxon>
    </lineage>
</organism>